<evidence type="ECO:0000313" key="1">
    <source>
        <dbReference type="Proteomes" id="UP000095283"/>
    </source>
</evidence>
<dbReference type="SUPFAM" id="SSF56112">
    <property type="entry name" value="Protein kinase-like (PK-like)"/>
    <property type="match status" value="1"/>
</dbReference>
<accession>A0A1I7WJI5</accession>
<keyword evidence="1" id="KW-1185">Reference proteome</keyword>
<proteinExistence type="predicted"/>
<protein>
    <submittedName>
        <fullName evidence="2">DUF4135 domain-containing protein</fullName>
    </submittedName>
</protein>
<dbReference type="WBParaSite" id="Hba_05126">
    <property type="protein sequence ID" value="Hba_05126"/>
    <property type="gene ID" value="Hba_05126"/>
</dbReference>
<organism evidence="1 2">
    <name type="scientific">Heterorhabditis bacteriophora</name>
    <name type="common">Entomopathogenic nematode worm</name>
    <dbReference type="NCBI Taxonomy" id="37862"/>
    <lineage>
        <taxon>Eukaryota</taxon>
        <taxon>Metazoa</taxon>
        <taxon>Ecdysozoa</taxon>
        <taxon>Nematoda</taxon>
        <taxon>Chromadorea</taxon>
        <taxon>Rhabditida</taxon>
        <taxon>Rhabditina</taxon>
        <taxon>Rhabditomorpha</taxon>
        <taxon>Strongyloidea</taxon>
        <taxon>Heterorhabditidae</taxon>
        <taxon>Heterorhabditis</taxon>
    </lineage>
</organism>
<evidence type="ECO:0000313" key="2">
    <source>
        <dbReference type="WBParaSite" id="Hba_05126"/>
    </source>
</evidence>
<reference evidence="2" key="1">
    <citation type="submission" date="2016-11" db="UniProtKB">
        <authorList>
            <consortium name="WormBaseParasite"/>
        </authorList>
    </citation>
    <scope>IDENTIFICATION</scope>
</reference>
<dbReference type="AlphaFoldDB" id="A0A1I7WJI5"/>
<dbReference type="Proteomes" id="UP000095283">
    <property type="component" value="Unplaced"/>
</dbReference>
<sequence>MLYLLRCIFYITDLHSDNFGLDKDDRVVIIDFQYDLIFEIFVDKKIIF</sequence>
<dbReference type="InterPro" id="IPR011009">
    <property type="entry name" value="Kinase-like_dom_sf"/>
</dbReference>
<name>A0A1I7WJI5_HETBA</name>